<dbReference type="InterPro" id="IPR050452">
    <property type="entry name" value="Metacaspase"/>
</dbReference>
<evidence type="ECO:0000259" key="2">
    <source>
        <dbReference type="Pfam" id="PF14326"/>
    </source>
</evidence>
<dbReference type="Gene3D" id="3.40.50.1460">
    <property type="match status" value="1"/>
</dbReference>
<accession>A0ABQ2FNI6</accession>
<dbReference type="PANTHER" id="PTHR48104">
    <property type="entry name" value="METACASPASE-4"/>
    <property type="match status" value="1"/>
</dbReference>
<evidence type="ECO:0000313" key="4">
    <source>
        <dbReference type="Proteomes" id="UP000604341"/>
    </source>
</evidence>
<comment type="caution">
    <text evidence="3">The sequence shown here is derived from an EMBL/GenBank/DDBJ whole genome shotgun (WGS) entry which is preliminary data.</text>
</comment>
<dbReference type="EMBL" id="BMPE01000012">
    <property type="protein sequence ID" value="GGL11418.1"/>
    <property type="molecule type" value="Genomic_DNA"/>
</dbReference>
<dbReference type="InterPro" id="IPR025493">
    <property type="entry name" value="DUF4384"/>
</dbReference>
<sequence>MGRRWIGGLTTLGLLTAGSAAQAESRALLIGVAEYQDGSRLDGVSDDVQLMRDVAVKMGFTPAQIVTLRNQEATKQGILDAVARLARDVGPGERALLYFSGHGTQVPDQDGDERDGCDEALLPYDLAHPLTDDELSAATARVQTPHVLMVVDSCFSGTISKAPSRSMNVTVFPKFKSGASGLTCGAAINVMAAKASDAVGRGTAVYGLDQTARPPAPGPAPDRTQVTFSAAAPNEVALAAPGGSFFTRALHERVMGASGAVSFAELREYSAEYARRAVEQLGDVPFTAQHPQLDGPAALLNTSLLSFGRPDPVTRTPPDLAQVPSGAALLDRYLNTSGFLVTVTPSAARFRVGQPISYAVTSSDDGYLNLLELDEQGNIAILFPNQYAQDNRVLASRTYTLPAAADRPYRFVASEPLGITRVVALVSAQPLNLYTTPGNAVGPFRMLLNLEHFQQLAALFKATSVLPLPTSTTHGAGSAVIEVRR</sequence>
<feature type="domain" description="Peptidase C14 caspase" evidence="1">
    <location>
        <begin position="26"/>
        <end position="255"/>
    </location>
</feature>
<dbReference type="Pfam" id="PF00656">
    <property type="entry name" value="Peptidase_C14"/>
    <property type="match status" value="1"/>
</dbReference>
<reference evidence="4" key="1">
    <citation type="journal article" date="2019" name="Int. J. Syst. Evol. Microbiol.">
        <title>The Global Catalogue of Microorganisms (GCM) 10K type strain sequencing project: providing services to taxonomists for standard genome sequencing and annotation.</title>
        <authorList>
            <consortium name="The Broad Institute Genomics Platform"/>
            <consortium name="The Broad Institute Genome Sequencing Center for Infectious Disease"/>
            <person name="Wu L."/>
            <person name="Ma J."/>
        </authorList>
    </citation>
    <scope>NUCLEOTIDE SEQUENCE [LARGE SCALE GENOMIC DNA]</scope>
    <source>
        <strain evidence="4">JCM 19173</strain>
    </source>
</reference>
<dbReference type="Pfam" id="PF14326">
    <property type="entry name" value="DUF4384"/>
    <property type="match status" value="1"/>
</dbReference>
<evidence type="ECO:0000259" key="1">
    <source>
        <dbReference type="Pfam" id="PF00656"/>
    </source>
</evidence>
<proteinExistence type="predicted"/>
<feature type="domain" description="DUF4384" evidence="2">
    <location>
        <begin position="350"/>
        <end position="430"/>
    </location>
</feature>
<dbReference type="SUPFAM" id="SSF52129">
    <property type="entry name" value="Caspase-like"/>
    <property type="match status" value="1"/>
</dbReference>
<organism evidence="3 4">
    <name type="scientific">Deinococcus radiotolerans</name>
    <dbReference type="NCBI Taxonomy" id="1309407"/>
    <lineage>
        <taxon>Bacteria</taxon>
        <taxon>Thermotogati</taxon>
        <taxon>Deinococcota</taxon>
        <taxon>Deinococci</taxon>
        <taxon>Deinococcales</taxon>
        <taxon>Deinococcaceae</taxon>
        <taxon>Deinococcus</taxon>
    </lineage>
</organism>
<dbReference type="InterPro" id="IPR029030">
    <property type="entry name" value="Caspase-like_dom_sf"/>
</dbReference>
<dbReference type="Proteomes" id="UP000604341">
    <property type="component" value="Unassembled WGS sequence"/>
</dbReference>
<protein>
    <submittedName>
        <fullName evidence="3">Peptidase C14</fullName>
    </submittedName>
</protein>
<dbReference type="PANTHER" id="PTHR48104:SF30">
    <property type="entry name" value="METACASPASE-1"/>
    <property type="match status" value="1"/>
</dbReference>
<gene>
    <name evidence="3" type="ORF">GCM10010844_32640</name>
</gene>
<dbReference type="InterPro" id="IPR011600">
    <property type="entry name" value="Pept_C14_caspase"/>
</dbReference>
<name>A0ABQ2FNI6_9DEIO</name>
<evidence type="ECO:0000313" key="3">
    <source>
        <dbReference type="EMBL" id="GGL11418.1"/>
    </source>
</evidence>
<keyword evidence="4" id="KW-1185">Reference proteome</keyword>